<evidence type="ECO:0000313" key="5">
    <source>
        <dbReference type="Proteomes" id="UP000198211"/>
    </source>
</evidence>
<reference evidence="5" key="1">
    <citation type="submission" date="2017-03" db="EMBL/GenBank/DDBJ databases">
        <title>Phytopthora megakarya and P. palmivora, two closely related causual agents of cacao black pod achieved similar genome size and gene model numbers by different mechanisms.</title>
        <authorList>
            <person name="Ali S."/>
            <person name="Shao J."/>
            <person name="Larry D.J."/>
            <person name="Kronmiller B."/>
            <person name="Shen D."/>
            <person name="Strem M.D."/>
            <person name="Melnick R.L."/>
            <person name="Guiltinan M.J."/>
            <person name="Tyler B.M."/>
            <person name="Meinhardt L.W."/>
            <person name="Bailey B.A."/>
        </authorList>
    </citation>
    <scope>NUCLEOTIDE SEQUENCE [LARGE SCALE GENOMIC DNA]</scope>
    <source>
        <strain evidence="5">zdho120</strain>
    </source>
</reference>
<organism evidence="4 5">
    <name type="scientific">Phytophthora megakarya</name>
    <dbReference type="NCBI Taxonomy" id="4795"/>
    <lineage>
        <taxon>Eukaryota</taxon>
        <taxon>Sar</taxon>
        <taxon>Stramenopiles</taxon>
        <taxon>Oomycota</taxon>
        <taxon>Peronosporomycetes</taxon>
        <taxon>Peronosporales</taxon>
        <taxon>Peronosporaceae</taxon>
        <taxon>Phytophthora</taxon>
    </lineage>
</organism>
<dbReference type="EMBL" id="NBNE01004817">
    <property type="protein sequence ID" value="OWZ04702.1"/>
    <property type="molecule type" value="Genomic_DNA"/>
</dbReference>
<evidence type="ECO:0000256" key="1">
    <source>
        <dbReference type="ARBA" id="ARBA00008645"/>
    </source>
</evidence>
<feature type="domain" description="AB hydrolase-1" evidence="3">
    <location>
        <begin position="71"/>
        <end position="404"/>
    </location>
</feature>
<comment type="similarity">
    <text evidence="1">Belongs to the AB hydrolase superfamily.</text>
</comment>
<dbReference type="GO" id="GO:0008233">
    <property type="term" value="F:peptidase activity"/>
    <property type="evidence" value="ECO:0007669"/>
    <property type="project" value="UniProtKB-KW"/>
</dbReference>
<dbReference type="InterPro" id="IPR029058">
    <property type="entry name" value="AB_hydrolase_fold"/>
</dbReference>
<evidence type="ECO:0000313" key="4">
    <source>
        <dbReference type="EMBL" id="OWZ04702.1"/>
    </source>
</evidence>
<proteinExistence type="inferred from homology"/>
<keyword evidence="2" id="KW-0732">Signal</keyword>
<keyword evidence="4" id="KW-0378">Hydrolase</keyword>
<dbReference type="SUPFAM" id="SSF53474">
    <property type="entry name" value="alpha/beta-Hydrolases"/>
    <property type="match status" value="1"/>
</dbReference>
<dbReference type="AlphaFoldDB" id="A0A225VHA8"/>
<comment type="caution">
    <text evidence="4">The sequence shown here is derived from an EMBL/GenBank/DDBJ whole genome shotgun (WGS) entry which is preliminary data.</text>
</comment>
<dbReference type="InterPro" id="IPR000073">
    <property type="entry name" value="AB_hydrolase_1"/>
</dbReference>
<sequence>MLCNFVIALTMIPMLPYAFNTSSSHKLNGCAPLCYPGICETPEDVNPMVDIFVKRLPATVGSSDTASNVWLIAGGPGLSSTVMEGYMIDLHAQLEGKVNVYTMDHRGTGRSTLLDCVASQGTTTGSPFGAGIDPSEVPACAEDLQIKYGDLASFSITTAATDLATFISKYTNGRNTIVYGVSYGTVFVERLMHLAPPEVTGYVLDSSMAASGAPGDEFPYFSNYDIGFEEVGASFLSLCEKDNNCHDRFQPSGLNYTHQSLLEKFKNDSNSTCAQLFLTALFPNATTTTTTPQDNAYNSGLQYNLLLFSEMWESPMPPKPELKFAGGINYMIPQYCAFSKENSKDCIEFNNSNYDAHGIVYKRDQYWNKTATIPSQASVLLLSGTLDPQTPPKYAEQLFKALKGTKKELIKFDY</sequence>
<dbReference type="OrthoDB" id="425534at2759"/>
<dbReference type="Gene3D" id="3.40.50.1820">
    <property type="entry name" value="alpha/beta hydrolase"/>
    <property type="match status" value="1"/>
</dbReference>
<keyword evidence="5" id="KW-1185">Reference proteome</keyword>
<dbReference type="Proteomes" id="UP000198211">
    <property type="component" value="Unassembled WGS sequence"/>
</dbReference>
<dbReference type="PANTHER" id="PTHR43039">
    <property type="entry name" value="ESTERASE-RELATED"/>
    <property type="match status" value="1"/>
</dbReference>
<feature type="signal peptide" evidence="2">
    <location>
        <begin position="1"/>
        <end position="18"/>
    </location>
</feature>
<gene>
    <name evidence="4" type="ORF">PHMEG_00023349</name>
</gene>
<feature type="chain" id="PRO_5013121559" evidence="2">
    <location>
        <begin position="19"/>
        <end position="414"/>
    </location>
</feature>
<feature type="non-terminal residue" evidence="4">
    <location>
        <position position="414"/>
    </location>
</feature>
<evidence type="ECO:0000256" key="2">
    <source>
        <dbReference type="SAM" id="SignalP"/>
    </source>
</evidence>
<name>A0A225VHA8_9STRA</name>
<dbReference type="STRING" id="4795.A0A225VHA8"/>
<keyword evidence="4" id="KW-0645">Protease</keyword>
<dbReference type="GO" id="GO:0006508">
    <property type="term" value="P:proteolysis"/>
    <property type="evidence" value="ECO:0007669"/>
    <property type="project" value="UniProtKB-KW"/>
</dbReference>
<evidence type="ECO:0000259" key="3">
    <source>
        <dbReference type="Pfam" id="PF00561"/>
    </source>
</evidence>
<protein>
    <submittedName>
        <fullName evidence="4">Serine protease</fullName>
    </submittedName>
</protein>
<accession>A0A225VHA8</accession>
<dbReference type="Pfam" id="PF00561">
    <property type="entry name" value="Abhydrolase_1"/>
    <property type="match status" value="1"/>
</dbReference>